<dbReference type="Proteomes" id="UP000204551">
    <property type="component" value="Chromosome"/>
</dbReference>
<protein>
    <submittedName>
        <fullName evidence="2">Uncharacterized protein</fullName>
    </submittedName>
</protein>
<feature type="region of interest" description="Disordered" evidence="1">
    <location>
        <begin position="36"/>
        <end position="55"/>
    </location>
</feature>
<dbReference type="KEGG" id="aalg:AREALGSMS7_01092"/>
<organism evidence="2 3">
    <name type="scientific">Arenibacter algicola</name>
    <dbReference type="NCBI Taxonomy" id="616991"/>
    <lineage>
        <taxon>Bacteria</taxon>
        <taxon>Pseudomonadati</taxon>
        <taxon>Bacteroidota</taxon>
        <taxon>Flavobacteriia</taxon>
        <taxon>Flavobacteriales</taxon>
        <taxon>Flavobacteriaceae</taxon>
        <taxon>Arenibacter</taxon>
    </lineage>
</organism>
<proteinExistence type="predicted"/>
<accession>A0A221UTC8</accession>
<sequence>MVLRNYLLIYKFNVMRKKIEDYKKRALKSLTKIKGGVDGPIDTDKIKRPKRGHRD</sequence>
<dbReference type="EMBL" id="CP022515">
    <property type="protein sequence ID" value="ASO04567.1"/>
    <property type="molecule type" value="Genomic_DNA"/>
</dbReference>
<dbReference type="eggNOG" id="ENOG5031090">
    <property type="taxonomic scope" value="Bacteria"/>
</dbReference>
<dbReference type="STRING" id="616991.GCA_000733925_04197"/>
<name>A0A221UTC8_9FLAO</name>
<evidence type="ECO:0000256" key="1">
    <source>
        <dbReference type="SAM" id="MobiDB-lite"/>
    </source>
</evidence>
<evidence type="ECO:0000313" key="3">
    <source>
        <dbReference type="Proteomes" id="UP000204551"/>
    </source>
</evidence>
<dbReference type="AlphaFoldDB" id="A0A221UTC8"/>
<reference evidence="2 3" key="1">
    <citation type="submission" date="2017-07" db="EMBL/GenBank/DDBJ databases">
        <title>Genome Sequence of Arenibacter algicola Strain SMS7 Isolated from a culture of the Diatom Skeletonema marinoi.</title>
        <authorList>
            <person name="Topel M."/>
            <person name="Pinder M.I.M."/>
            <person name="Johansson O.N."/>
            <person name="Kourtchenko O."/>
            <person name="Godhe A."/>
            <person name="Clarke A.K."/>
        </authorList>
    </citation>
    <scope>NUCLEOTIDE SEQUENCE [LARGE SCALE GENOMIC DNA]</scope>
    <source>
        <strain evidence="2 3">SMS7</strain>
    </source>
</reference>
<evidence type="ECO:0000313" key="2">
    <source>
        <dbReference type="EMBL" id="ASO04567.1"/>
    </source>
</evidence>
<gene>
    <name evidence="2" type="ORF">AREALGSMS7_01092</name>
</gene>